<keyword evidence="3" id="KW-1185">Reference proteome</keyword>
<evidence type="ECO:0000313" key="3">
    <source>
        <dbReference type="Proteomes" id="UP000736373"/>
    </source>
</evidence>
<organism evidence="2 3">
    <name type="scientific">Paraburkholderia podalyriae</name>
    <dbReference type="NCBI Taxonomy" id="1938811"/>
    <lineage>
        <taxon>Bacteria</taxon>
        <taxon>Pseudomonadati</taxon>
        <taxon>Pseudomonadota</taxon>
        <taxon>Betaproteobacteria</taxon>
        <taxon>Burkholderiales</taxon>
        <taxon>Burkholderiaceae</taxon>
        <taxon>Paraburkholderia</taxon>
    </lineage>
</organism>
<comment type="caution">
    <text evidence="2">The sequence shown here is derived from an EMBL/GenBank/DDBJ whole genome shotgun (WGS) entry which is preliminary data.</text>
</comment>
<accession>A0ABR7Q2A4</accession>
<evidence type="ECO:0000256" key="1">
    <source>
        <dbReference type="SAM" id="MobiDB-lite"/>
    </source>
</evidence>
<gene>
    <name evidence="2" type="ORF">F6X42_41925</name>
</gene>
<feature type="region of interest" description="Disordered" evidence="1">
    <location>
        <begin position="42"/>
        <end position="69"/>
    </location>
</feature>
<proteinExistence type="predicted"/>
<protein>
    <submittedName>
        <fullName evidence="2">Uncharacterized protein</fullName>
    </submittedName>
</protein>
<sequence>MHPLEQTIDGERERWATNLIVAIRSLRKHGFTVIQDPLAAEQSEDLDASRSMSRATLGPLSRAAKATAR</sequence>
<name>A0ABR7Q2A4_9BURK</name>
<dbReference type="EMBL" id="VZQQ01000134">
    <property type="protein sequence ID" value="MBC8752686.1"/>
    <property type="molecule type" value="Genomic_DNA"/>
</dbReference>
<reference evidence="2 3" key="1">
    <citation type="submission" date="2019-09" db="EMBL/GenBank/DDBJ databases">
        <title>Paraburkholderia podalyriae sp. nov., A South African Podalyria-associated rhizobium.</title>
        <authorList>
            <person name="Mavima L."/>
            <person name="Beukes C.W."/>
            <person name="Palmer M."/>
            <person name="De Meyer S.E."/>
            <person name="James E.K."/>
            <person name="Maluk M."/>
            <person name="Avontuur J.R."/>
            <person name="Chan W.Y."/>
            <person name="Venter S.N."/>
            <person name="Steenkamp E.T."/>
        </authorList>
    </citation>
    <scope>NUCLEOTIDE SEQUENCE [LARGE SCALE GENOMIC DNA]</scope>
    <source>
        <strain evidence="2 3">WC7.3b</strain>
    </source>
</reference>
<dbReference type="RefSeq" id="WP_187639522.1">
    <property type="nucleotide sequence ID" value="NZ_VZQQ01000134.1"/>
</dbReference>
<evidence type="ECO:0000313" key="2">
    <source>
        <dbReference type="EMBL" id="MBC8752686.1"/>
    </source>
</evidence>
<dbReference type="Proteomes" id="UP000736373">
    <property type="component" value="Unassembled WGS sequence"/>
</dbReference>